<evidence type="ECO:0000256" key="1">
    <source>
        <dbReference type="SAM" id="MobiDB-lite"/>
    </source>
</evidence>
<dbReference type="AlphaFoldDB" id="A0A6A6UPW7"/>
<feature type="compositionally biased region" description="Acidic residues" evidence="1">
    <location>
        <begin position="689"/>
        <end position="708"/>
    </location>
</feature>
<dbReference type="EMBL" id="MU004231">
    <property type="protein sequence ID" value="KAF2673493.1"/>
    <property type="molecule type" value="Genomic_DNA"/>
</dbReference>
<feature type="region of interest" description="Disordered" evidence="1">
    <location>
        <begin position="679"/>
        <end position="721"/>
    </location>
</feature>
<evidence type="ECO:0000313" key="3">
    <source>
        <dbReference type="EMBL" id="KAF2673493.1"/>
    </source>
</evidence>
<organism evidence="3 4">
    <name type="scientific">Microthyrium microscopicum</name>
    <dbReference type="NCBI Taxonomy" id="703497"/>
    <lineage>
        <taxon>Eukaryota</taxon>
        <taxon>Fungi</taxon>
        <taxon>Dikarya</taxon>
        <taxon>Ascomycota</taxon>
        <taxon>Pezizomycotina</taxon>
        <taxon>Dothideomycetes</taxon>
        <taxon>Dothideomycetes incertae sedis</taxon>
        <taxon>Microthyriales</taxon>
        <taxon>Microthyriaceae</taxon>
        <taxon>Microthyrium</taxon>
    </lineage>
</organism>
<feature type="domain" description="HAUS augmin-like complex subunit 6 N-terminal" evidence="2">
    <location>
        <begin position="14"/>
        <end position="231"/>
    </location>
</feature>
<proteinExistence type="predicted"/>
<evidence type="ECO:0000259" key="2">
    <source>
        <dbReference type="Pfam" id="PF14661"/>
    </source>
</evidence>
<reference evidence="3" key="1">
    <citation type="journal article" date="2020" name="Stud. Mycol.">
        <title>101 Dothideomycetes genomes: a test case for predicting lifestyles and emergence of pathogens.</title>
        <authorList>
            <person name="Haridas S."/>
            <person name="Albert R."/>
            <person name="Binder M."/>
            <person name="Bloem J."/>
            <person name="Labutti K."/>
            <person name="Salamov A."/>
            <person name="Andreopoulos B."/>
            <person name="Baker S."/>
            <person name="Barry K."/>
            <person name="Bills G."/>
            <person name="Bluhm B."/>
            <person name="Cannon C."/>
            <person name="Castanera R."/>
            <person name="Culley D."/>
            <person name="Daum C."/>
            <person name="Ezra D."/>
            <person name="Gonzalez J."/>
            <person name="Henrissat B."/>
            <person name="Kuo A."/>
            <person name="Liang C."/>
            <person name="Lipzen A."/>
            <person name="Lutzoni F."/>
            <person name="Magnuson J."/>
            <person name="Mondo S."/>
            <person name="Nolan M."/>
            <person name="Ohm R."/>
            <person name="Pangilinan J."/>
            <person name="Park H.-J."/>
            <person name="Ramirez L."/>
            <person name="Alfaro M."/>
            <person name="Sun H."/>
            <person name="Tritt A."/>
            <person name="Yoshinaga Y."/>
            <person name="Zwiers L.-H."/>
            <person name="Turgeon B."/>
            <person name="Goodwin S."/>
            <person name="Spatafora J."/>
            <person name="Crous P."/>
            <person name="Grigoriev I."/>
        </authorList>
    </citation>
    <scope>NUCLEOTIDE SEQUENCE</scope>
    <source>
        <strain evidence="3">CBS 115976</strain>
    </source>
</reference>
<dbReference type="Pfam" id="PF14661">
    <property type="entry name" value="HAUS6_N"/>
    <property type="match status" value="1"/>
</dbReference>
<dbReference type="Proteomes" id="UP000799302">
    <property type="component" value="Unassembled WGS sequence"/>
</dbReference>
<evidence type="ECO:0000313" key="4">
    <source>
        <dbReference type="Proteomes" id="UP000799302"/>
    </source>
</evidence>
<sequence>MAAPTFRPSLAELFLSNLRLLDLDRRNDWPNISSGSFCSKDVQGQDQKARIRCAEWSLYRLFELWDANETRDKLQPFFPPLEPLQSLNLRSALYRLLNDVKKNGLLGRETVLRKTMLDDCRGDKFLEVLVVFSTAVVKKVAVPRITKDKSRKPVALGLATATMLEAVDQGSLLPLAVAHRSSLALLLHKKAEAKLRCQDFSDLLDQKNNQLMLRNRECNLAERPATDAAEASKVEKEVRDNWLGNSKWPRALLYGDETNAGDQPLKRPFADVWGVVVGGGTLQPDLESVGLIESLERRVNEQQARLSKWRAFHKDMAHSSQSASSVAPGLTHAAKLRTAFEFQKHTGLHLKANQPKTQPLEKSYISNPELQAILADLKYELEEVSKPKAIPVAPLSNLVNVEEQKQQRDFRPTSEAMNNMRPPPQPISNRPLSGAFSYNGISSTAVPLSRIFSPSKSFRLNGRSASSSSSNMQSPPSSAGGAEISRVPDCAETMHEPTPPPTPKVVLPDDDIDDDSLVNGSVADRSEASTSYSGEDIAEIAAMRARSASPGNRMSLAERTRLSLFQANSISQSQVYLHPTESYSKEDTSIIAFGPSVADRRASLLERTQQSMAHLAANSRSRQSISVKKNRQSVAFPVNQFETPGKPRPAPMRDATPTEKLFSEDAEYASVFRSRPRIALSPVHSPDGELPDAPDEEITDDTEVDIDGDSWIRSSPLRGRG</sequence>
<name>A0A6A6UPW7_9PEZI</name>
<feature type="compositionally biased region" description="Basic and acidic residues" evidence="1">
    <location>
        <begin position="402"/>
        <end position="412"/>
    </location>
</feature>
<dbReference type="OrthoDB" id="5575722at2759"/>
<protein>
    <recommendedName>
        <fullName evidence="2">HAUS augmin-like complex subunit 6 N-terminal domain-containing protein</fullName>
    </recommendedName>
</protein>
<feature type="compositionally biased region" description="Low complexity" evidence="1">
    <location>
        <begin position="464"/>
        <end position="479"/>
    </location>
</feature>
<feature type="region of interest" description="Disordered" evidence="1">
    <location>
        <begin position="402"/>
        <end position="429"/>
    </location>
</feature>
<feature type="region of interest" description="Disordered" evidence="1">
    <location>
        <begin position="460"/>
        <end position="532"/>
    </location>
</feature>
<keyword evidence="4" id="KW-1185">Reference proteome</keyword>
<accession>A0A6A6UPW7</accession>
<dbReference type="InterPro" id="IPR028163">
    <property type="entry name" value="HAUS_6_N"/>
</dbReference>
<gene>
    <name evidence="3" type="ORF">BT63DRAFT_158370</name>
</gene>